<dbReference type="Pfam" id="PF00059">
    <property type="entry name" value="Lectin_C"/>
    <property type="match status" value="1"/>
</dbReference>
<evidence type="ECO:0000313" key="5">
    <source>
        <dbReference type="Proteomes" id="UP001148018"/>
    </source>
</evidence>
<reference evidence="4" key="1">
    <citation type="submission" date="2022-07" db="EMBL/GenBank/DDBJ databases">
        <title>Chromosome-level genome of Muraenolepis orangiensis.</title>
        <authorList>
            <person name="Kim J."/>
        </authorList>
    </citation>
    <scope>NUCLEOTIDE SEQUENCE</scope>
    <source>
        <strain evidence="4">KU_S4_2022</strain>
        <tissue evidence="4">Muscle</tissue>
    </source>
</reference>
<keyword evidence="2" id="KW-0472">Membrane</keyword>
<dbReference type="OrthoDB" id="547680at2759"/>
<proteinExistence type="predicted"/>
<feature type="transmembrane region" description="Helical" evidence="2">
    <location>
        <begin position="103"/>
        <end position="123"/>
    </location>
</feature>
<comment type="caution">
    <text evidence="4">The sequence shown here is derived from an EMBL/GenBank/DDBJ whole genome shotgun (WGS) entry which is preliminary data.</text>
</comment>
<dbReference type="Gene3D" id="3.10.100.10">
    <property type="entry name" value="Mannose-Binding Protein A, subunit A"/>
    <property type="match status" value="1"/>
</dbReference>
<protein>
    <recommendedName>
        <fullName evidence="3">C-type lectin domain-containing protein</fullName>
    </recommendedName>
</protein>
<dbReference type="EMBL" id="JANIIK010000119">
    <property type="protein sequence ID" value="KAJ3584349.1"/>
    <property type="molecule type" value="Genomic_DNA"/>
</dbReference>
<dbReference type="InterPro" id="IPR001304">
    <property type="entry name" value="C-type_lectin-like"/>
</dbReference>
<keyword evidence="2" id="KW-1133">Transmembrane helix</keyword>
<evidence type="ECO:0000256" key="2">
    <source>
        <dbReference type="SAM" id="Phobius"/>
    </source>
</evidence>
<evidence type="ECO:0000256" key="1">
    <source>
        <dbReference type="SAM" id="MobiDB-lite"/>
    </source>
</evidence>
<dbReference type="PANTHER" id="PTHR45784">
    <property type="entry name" value="C-TYPE LECTIN DOMAIN FAMILY 20 MEMBER A-RELATED"/>
    <property type="match status" value="1"/>
</dbReference>
<feature type="compositionally biased region" description="Basic and acidic residues" evidence="1">
    <location>
        <begin position="13"/>
        <end position="23"/>
    </location>
</feature>
<accession>A0A9Q0I3C3</accession>
<dbReference type="InterPro" id="IPR016187">
    <property type="entry name" value="CTDL_fold"/>
</dbReference>
<feature type="region of interest" description="Disordered" evidence="1">
    <location>
        <begin position="1"/>
        <end position="31"/>
    </location>
</feature>
<name>A0A9Q0I3C3_9TELE</name>
<dbReference type="Proteomes" id="UP001148018">
    <property type="component" value="Unassembled WGS sequence"/>
</dbReference>
<dbReference type="SUPFAM" id="SSF56436">
    <property type="entry name" value="C-type lectin-like"/>
    <property type="match status" value="1"/>
</dbReference>
<keyword evidence="5" id="KW-1185">Reference proteome</keyword>
<dbReference type="CDD" id="cd00037">
    <property type="entry name" value="CLECT"/>
    <property type="match status" value="1"/>
</dbReference>
<feature type="domain" description="C-type lectin" evidence="3">
    <location>
        <begin position="66"/>
        <end position="168"/>
    </location>
</feature>
<keyword evidence="2" id="KW-0812">Transmembrane</keyword>
<evidence type="ECO:0000259" key="3">
    <source>
        <dbReference type="PROSITE" id="PS50041"/>
    </source>
</evidence>
<dbReference type="PANTHER" id="PTHR45784:SF3">
    <property type="entry name" value="C-TYPE LECTIN DOMAIN FAMILY 4 MEMBER K-LIKE-RELATED"/>
    <property type="match status" value="1"/>
</dbReference>
<dbReference type="InterPro" id="IPR016186">
    <property type="entry name" value="C-type_lectin-like/link_sf"/>
</dbReference>
<sequence length="203" mass="23222">MNVRPRSRTSRSNGERRKEERLVTLDSGGDEDDAAPVYRELVAPPPSISILEMGRKVTLVGKRQCWSDALLYCRDFHWDLLSIRGPEELETIDELVARANFPLTSHLLVGLLGSIIGSSWFWMSGDPMDFTQWEHGSHQSSPCGSMASMEPSAWRQRSCEEHLYFFCFTGPTEGENKVHFYSSTRENKTMLELRACLFWKVLT</sequence>
<evidence type="ECO:0000313" key="4">
    <source>
        <dbReference type="EMBL" id="KAJ3584349.1"/>
    </source>
</evidence>
<dbReference type="AlphaFoldDB" id="A0A9Q0I3C3"/>
<dbReference type="PROSITE" id="PS50041">
    <property type="entry name" value="C_TYPE_LECTIN_2"/>
    <property type="match status" value="1"/>
</dbReference>
<gene>
    <name evidence="4" type="ORF">NHX12_014844</name>
</gene>
<dbReference type="SMART" id="SM00034">
    <property type="entry name" value="CLECT"/>
    <property type="match status" value="1"/>
</dbReference>
<organism evidence="4 5">
    <name type="scientific">Muraenolepis orangiensis</name>
    <name type="common">Patagonian moray cod</name>
    <dbReference type="NCBI Taxonomy" id="630683"/>
    <lineage>
        <taxon>Eukaryota</taxon>
        <taxon>Metazoa</taxon>
        <taxon>Chordata</taxon>
        <taxon>Craniata</taxon>
        <taxon>Vertebrata</taxon>
        <taxon>Euteleostomi</taxon>
        <taxon>Actinopterygii</taxon>
        <taxon>Neopterygii</taxon>
        <taxon>Teleostei</taxon>
        <taxon>Neoteleostei</taxon>
        <taxon>Acanthomorphata</taxon>
        <taxon>Zeiogadaria</taxon>
        <taxon>Gadariae</taxon>
        <taxon>Gadiformes</taxon>
        <taxon>Muraenolepidoidei</taxon>
        <taxon>Muraenolepididae</taxon>
        <taxon>Muraenolepis</taxon>
    </lineage>
</organism>